<comment type="caution">
    <text evidence="1">The sequence shown here is derived from an EMBL/GenBank/DDBJ whole genome shotgun (WGS) entry which is preliminary data.</text>
</comment>
<dbReference type="AlphaFoldDB" id="A0A8K0MZH5"/>
<accession>A0A8K0MZH5</accession>
<reference evidence="1" key="1">
    <citation type="journal article" date="2017" name="Gigascience">
        <title>The genome draft of coconut (Cocos nucifera).</title>
        <authorList>
            <person name="Xiao Y."/>
            <person name="Xu P."/>
            <person name="Fan H."/>
            <person name="Baudouin L."/>
            <person name="Xia W."/>
            <person name="Bocs S."/>
            <person name="Xu J."/>
            <person name="Li Q."/>
            <person name="Guo A."/>
            <person name="Zhou L."/>
            <person name="Li J."/>
            <person name="Wu Y."/>
            <person name="Ma Z."/>
            <person name="Armero A."/>
            <person name="Issali A.E."/>
            <person name="Liu N."/>
            <person name="Peng M."/>
            <person name="Yang Y."/>
        </authorList>
    </citation>
    <scope>NUCLEOTIDE SEQUENCE</scope>
    <source>
        <tissue evidence="1">Spear leaf of Hainan Tall coconut</tissue>
    </source>
</reference>
<evidence type="ECO:0000313" key="2">
    <source>
        <dbReference type="Proteomes" id="UP000797356"/>
    </source>
</evidence>
<dbReference type="OrthoDB" id="25818at2759"/>
<evidence type="ECO:0000313" key="1">
    <source>
        <dbReference type="EMBL" id="KAG1334976.1"/>
    </source>
</evidence>
<organism evidence="1 2">
    <name type="scientific">Cocos nucifera</name>
    <name type="common">Coconut palm</name>
    <dbReference type="NCBI Taxonomy" id="13894"/>
    <lineage>
        <taxon>Eukaryota</taxon>
        <taxon>Viridiplantae</taxon>
        <taxon>Streptophyta</taxon>
        <taxon>Embryophyta</taxon>
        <taxon>Tracheophyta</taxon>
        <taxon>Spermatophyta</taxon>
        <taxon>Magnoliopsida</taxon>
        <taxon>Liliopsida</taxon>
        <taxon>Arecaceae</taxon>
        <taxon>Arecoideae</taxon>
        <taxon>Cocoseae</taxon>
        <taxon>Attaleinae</taxon>
        <taxon>Cocos</taxon>
    </lineage>
</organism>
<reference evidence="1" key="2">
    <citation type="submission" date="2019-07" db="EMBL/GenBank/DDBJ databases">
        <authorList>
            <person name="Yang Y."/>
            <person name="Bocs S."/>
            <person name="Baudouin L."/>
        </authorList>
    </citation>
    <scope>NUCLEOTIDE SEQUENCE</scope>
    <source>
        <tissue evidence="1">Spear leaf of Hainan Tall coconut</tissue>
    </source>
</reference>
<dbReference type="Proteomes" id="UP000797356">
    <property type="component" value="Chromosome 3"/>
</dbReference>
<sequence length="110" mass="11678">MLSTIPPLVGMLNSLDIDFQISALYALLILGIGNDLVLSPNVEPSLPSKGQEASVGFLVGQWVPKIAINAYVASNIILVGEITIHDGASILYGELNKITIGFYSKVLHTA</sequence>
<keyword evidence="2" id="KW-1185">Reference proteome</keyword>
<name>A0A8K0MZH5_COCNU</name>
<protein>
    <submittedName>
        <fullName evidence="1">Uncharacterized protein</fullName>
    </submittedName>
</protein>
<dbReference type="EMBL" id="CM017874">
    <property type="protein sequence ID" value="KAG1334976.1"/>
    <property type="molecule type" value="Genomic_DNA"/>
</dbReference>
<gene>
    <name evidence="1" type="ORF">COCNU_03G010950</name>
</gene>
<proteinExistence type="predicted"/>